<evidence type="ECO:0000256" key="1">
    <source>
        <dbReference type="SAM" id="Coils"/>
    </source>
</evidence>
<feature type="coiled-coil region" evidence="1">
    <location>
        <begin position="270"/>
        <end position="328"/>
    </location>
</feature>
<proteinExistence type="predicted"/>
<keyword evidence="4" id="KW-1185">Reference proteome</keyword>
<name>A0ABP9CLU9_9FLAO</name>
<evidence type="ECO:0008006" key="5">
    <source>
        <dbReference type="Google" id="ProtNLM"/>
    </source>
</evidence>
<keyword evidence="2" id="KW-0732">Signal</keyword>
<protein>
    <recommendedName>
        <fullName evidence="5">Adhesin domain-containing protein</fullName>
    </recommendedName>
</protein>
<evidence type="ECO:0000313" key="3">
    <source>
        <dbReference type="EMBL" id="GAA4811713.1"/>
    </source>
</evidence>
<reference evidence="4" key="1">
    <citation type="journal article" date="2019" name="Int. J. Syst. Evol. Microbiol.">
        <title>The Global Catalogue of Microorganisms (GCM) 10K type strain sequencing project: providing services to taxonomists for standard genome sequencing and annotation.</title>
        <authorList>
            <consortium name="The Broad Institute Genomics Platform"/>
            <consortium name="The Broad Institute Genome Sequencing Center for Infectious Disease"/>
            <person name="Wu L."/>
            <person name="Ma J."/>
        </authorList>
    </citation>
    <scope>NUCLEOTIDE SEQUENCE [LARGE SCALE GENOMIC DNA]</scope>
    <source>
        <strain evidence="4">JCM 18325</strain>
    </source>
</reference>
<evidence type="ECO:0000256" key="2">
    <source>
        <dbReference type="SAM" id="SignalP"/>
    </source>
</evidence>
<keyword evidence="1" id="KW-0175">Coiled coil</keyword>
<dbReference type="EMBL" id="BAABJW010000002">
    <property type="protein sequence ID" value="GAA4811713.1"/>
    <property type="molecule type" value="Genomic_DNA"/>
</dbReference>
<comment type="caution">
    <text evidence="3">The sequence shown here is derived from an EMBL/GenBank/DDBJ whole genome shotgun (WGS) entry which is preliminary data.</text>
</comment>
<sequence length="533" mass="60822">MNTTIIKMKQFALCFLVTGSLIAQQKLTKVSQSINVDKDVVIDLNTSHTNIVFDTWNKNTVEIEAYIEGEKLSKEALQDALKAWKLDIDATSKSVSISTRGGSPVVWGYRTDGQVDGEAVTAMLKELKFELADIPDINFELPQMPEIYFEVPDMPEMPELPELPKGANNIQFDYKAYQKDGDKYLKEYSEKFEKLYGKDYVKKMEAWGEKFGKEWGEKYGKQMEEWAKQFEGQFNNEDFAKKMEAWGEKFGKEWSEKYGEQMEAWGERFAAQMERQAERMEAQVERTQAQKERMAREQEKRAEMQERIMQEREKIQQERSILAKERQKKVEKLFEDKSNSNVKKTIKIKMPKGAKLKVNVRHGEIEFAANIDNLKADLSYTKLTANSINGSSTSINASYSPVYVTNWNLGELNLNYVKSAELKNVKHLVLNTISSNIDIENLTGSAIVDANIGDLHILNIDDAFNNLNMILQNNDVIIKLPNVDCNVQFKGARSRFTHPKKASKESVSNFSTGSSASGKSIVLNAKYSNVVMQ</sequence>
<feature type="signal peptide" evidence="2">
    <location>
        <begin position="1"/>
        <end position="23"/>
    </location>
</feature>
<organism evidence="3 4">
    <name type="scientific">Litoribaculum gwangyangense</name>
    <dbReference type="NCBI Taxonomy" id="1130722"/>
    <lineage>
        <taxon>Bacteria</taxon>
        <taxon>Pseudomonadati</taxon>
        <taxon>Bacteroidota</taxon>
        <taxon>Flavobacteriia</taxon>
        <taxon>Flavobacteriales</taxon>
        <taxon>Flavobacteriaceae</taxon>
        <taxon>Litoribaculum</taxon>
    </lineage>
</organism>
<dbReference type="RefSeq" id="WP_345276692.1">
    <property type="nucleotide sequence ID" value="NZ_BAABJW010000002.1"/>
</dbReference>
<dbReference type="Proteomes" id="UP001501433">
    <property type="component" value="Unassembled WGS sequence"/>
</dbReference>
<evidence type="ECO:0000313" key="4">
    <source>
        <dbReference type="Proteomes" id="UP001501433"/>
    </source>
</evidence>
<feature type="chain" id="PRO_5045785735" description="Adhesin domain-containing protein" evidence="2">
    <location>
        <begin position="24"/>
        <end position="533"/>
    </location>
</feature>
<gene>
    <name evidence="3" type="ORF">GCM10023330_18760</name>
</gene>
<accession>A0ABP9CLU9</accession>